<reference evidence="1 2" key="1">
    <citation type="submission" date="2019-08" db="EMBL/GenBank/DDBJ databases">
        <title>Complete genome sequence of Candidatus Uab amorphum.</title>
        <authorList>
            <person name="Shiratori T."/>
            <person name="Suzuki S."/>
            <person name="Kakizawa Y."/>
            <person name="Ishida K."/>
        </authorList>
    </citation>
    <scope>NUCLEOTIDE SEQUENCE [LARGE SCALE GENOMIC DNA]</scope>
    <source>
        <strain evidence="1 2">SRT547</strain>
    </source>
</reference>
<gene>
    <name evidence="1" type="ORF">UABAM_06390</name>
</gene>
<evidence type="ECO:0000313" key="1">
    <source>
        <dbReference type="EMBL" id="BBM87974.1"/>
    </source>
</evidence>
<protein>
    <submittedName>
        <fullName evidence="1">Uncharacterized protein</fullName>
    </submittedName>
</protein>
<dbReference type="KEGG" id="uam:UABAM_06390"/>
<dbReference type="Proteomes" id="UP000326354">
    <property type="component" value="Chromosome"/>
</dbReference>
<name>A0A5S9IU43_UABAM</name>
<dbReference type="EMBL" id="AP019860">
    <property type="protein sequence ID" value="BBM87974.1"/>
    <property type="molecule type" value="Genomic_DNA"/>
</dbReference>
<evidence type="ECO:0000313" key="2">
    <source>
        <dbReference type="Proteomes" id="UP000326354"/>
    </source>
</evidence>
<sequence length="292" mass="34288">MRMINRKEASNLVLDVYRPLREVTGTITANQYDYYRTTEMPVSQTLIKRSGKKWNEILDEINLPHPLDRYTLAMFSRSLHLLEKKIKSIFAIGWQEQSFKVAGKTLRPDSFYVERSLIQNGRFFLLDIKLCVSAAPIAIYKYLPLFESDPFSKEQSQITFFDTWLPEEAVEKPFLHYDEDGQANMALKNNVLYICYLLGKPKNDIVPLSMIASRKSSKKIPRNMEVRYVDFLELPRFYCDLANIDYEEQKVREINHWAKTIKSYILHPPSNVSSLVKEIYKDIKHYCNSAQF</sequence>
<keyword evidence="2" id="KW-1185">Reference proteome</keyword>
<proteinExistence type="predicted"/>
<accession>A0A5S9IU43</accession>
<dbReference type="AlphaFoldDB" id="A0A5S9IU43"/>
<organism evidence="1 2">
    <name type="scientific">Uabimicrobium amorphum</name>
    <dbReference type="NCBI Taxonomy" id="2596890"/>
    <lineage>
        <taxon>Bacteria</taxon>
        <taxon>Pseudomonadati</taxon>
        <taxon>Planctomycetota</taxon>
        <taxon>Candidatus Uabimicrobiia</taxon>
        <taxon>Candidatus Uabimicrobiales</taxon>
        <taxon>Candidatus Uabimicrobiaceae</taxon>
        <taxon>Candidatus Uabimicrobium</taxon>
    </lineage>
</organism>